<sequence length="110" mass="12524">MFVLYHNASILYIYLSACPHLVYAYAHVYCKYINVFVTSYMQLQHIQGPRPLSLVVSQSATMLECIMLGRKEPGDRGRCISVFLTAIIVRAMGTHRTHHDAIWGLVFSAF</sequence>
<reference evidence="2" key="1">
    <citation type="journal article" date="2023" name="Mol. Phylogenet. Evol.">
        <title>Genome-scale phylogeny and comparative genomics of the fungal order Sordariales.</title>
        <authorList>
            <person name="Hensen N."/>
            <person name="Bonometti L."/>
            <person name="Westerberg I."/>
            <person name="Brannstrom I.O."/>
            <person name="Guillou S."/>
            <person name="Cros-Aarteil S."/>
            <person name="Calhoun S."/>
            <person name="Haridas S."/>
            <person name="Kuo A."/>
            <person name="Mondo S."/>
            <person name="Pangilinan J."/>
            <person name="Riley R."/>
            <person name="LaButti K."/>
            <person name="Andreopoulos B."/>
            <person name="Lipzen A."/>
            <person name="Chen C."/>
            <person name="Yan M."/>
            <person name="Daum C."/>
            <person name="Ng V."/>
            <person name="Clum A."/>
            <person name="Steindorff A."/>
            <person name="Ohm R.A."/>
            <person name="Martin F."/>
            <person name="Silar P."/>
            <person name="Natvig D.O."/>
            <person name="Lalanne C."/>
            <person name="Gautier V."/>
            <person name="Ament-Velasquez S.L."/>
            <person name="Kruys A."/>
            <person name="Hutchinson M.I."/>
            <person name="Powell A.J."/>
            <person name="Barry K."/>
            <person name="Miller A.N."/>
            <person name="Grigoriev I.V."/>
            <person name="Debuchy R."/>
            <person name="Gladieux P."/>
            <person name="Hiltunen Thoren M."/>
            <person name="Johannesson H."/>
        </authorList>
    </citation>
    <scope>NUCLEOTIDE SEQUENCE [LARGE SCALE GENOMIC DNA]</scope>
    <source>
        <strain evidence="2">CBS 340.73</strain>
    </source>
</reference>
<evidence type="ECO:0000313" key="1">
    <source>
        <dbReference type="EMBL" id="KAK3943028.1"/>
    </source>
</evidence>
<dbReference type="AlphaFoldDB" id="A0AAN6NF41"/>
<accession>A0AAN6NF41</accession>
<comment type="caution">
    <text evidence="1">The sequence shown here is derived from an EMBL/GenBank/DDBJ whole genome shotgun (WGS) entry which is preliminary data.</text>
</comment>
<dbReference type="Proteomes" id="UP001303473">
    <property type="component" value="Unassembled WGS sequence"/>
</dbReference>
<proteinExistence type="predicted"/>
<keyword evidence="2" id="KW-1185">Reference proteome</keyword>
<name>A0AAN6NF41_9PEZI</name>
<evidence type="ECO:0000313" key="2">
    <source>
        <dbReference type="Proteomes" id="UP001303473"/>
    </source>
</evidence>
<organism evidence="1 2">
    <name type="scientific">Diplogelasinospora grovesii</name>
    <dbReference type="NCBI Taxonomy" id="303347"/>
    <lineage>
        <taxon>Eukaryota</taxon>
        <taxon>Fungi</taxon>
        <taxon>Dikarya</taxon>
        <taxon>Ascomycota</taxon>
        <taxon>Pezizomycotina</taxon>
        <taxon>Sordariomycetes</taxon>
        <taxon>Sordariomycetidae</taxon>
        <taxon>Sordariales</taxon>
        <taxon>Diplogelasinosporaceae</taxon>
        <taxon>Diplogelasinospora</taxon>
    </lineage>
</organism>
<gene>
    <name evidence="1" type="ORF">QBC46DRAFT_378751</name>
</gene>
<protein>
    <submittedName>
        <fullName evidence="1">Uncharacterized protein</fullName>
    </submittedName>
</protein>
<dbReference type="EMBL" id="MU853769">
    <property type="protein sequence ID" value="KAK3943028.1"/>
    <property type="molecule type" value="Genomic_DNA"/>
</dbReference>